<dbReference type="Pfam" id="PF01614">
    <property type="entry name" value="IclR_C"/>
    <property type="match status" value="1"/>
</dbReference>
<evidence type="ECO:0000256" key="3">
    <source>
        <dbReference type="ARBA" id="ARBA00023163"/>
    </source>
</evidence>
<feature type="domain" description="HTH iclR-type" evidence="4">
    <location>
        <begin position="43"/>
        <end position="106"/>
    </location>
</feature>
<dbReference type="Proteomes" id="UP000256913">
    <property type="component" value="Unassembled WGS sequence"/>
</dbReference>
<dbReference type="Gene3D" id="1.10.10.10">
    <property type="entry name" value="Winged helix-like DNA-binding domain superfamily/Winged helix DNA-binding domain"/>
    <property type="match status" value="1"/>
</dbReference>
<dbReference type="PROSITE" id="PS51078">
    <property type="entry name" value="ICLR_ED"/>
    <property type="match status" value="1"/>
</dbReference>
<keyword evidence="7" id="KW-1185">Reference proteome</keyword>
<evidence type="ECO:0000259" key="4">
    <source>
        <dbReference type="PROSITE" id="PS51077"/>
    </source>
</evidence>
<dbReference type="Pfam" id="PF09339">
    <property type="entry name" value="HTH_IclR"/>
    <property type="match status" value="1"/>
</dbReference>
<accession>A0A3D9ZTT8</accession>
<evidence type="ECO:0000256" key="1">
    <source>
        <dbReference type="ARBA" id="ARBA00023015"/>
    </source>
</evidence>
<dbReference type="SUPFAM" id="SSF46785">
    <property type="entry name" value="Winged helix' DNA-binding domain"/>
    <property type="match status" value="1"/>
</dbReference>
<dbReference type="PANTHER" id="PTHR30136">
    <property type="entry name" value="HELIX-TURN-HELIX TRANSCRIPTIONAL REGULATOR, ICLR FAMILY"/>
    <property type="match status" value="1"/>
</dbReference>
<evidence type="ECO:0000256" key="2">
    <source>
        <dbReference type="ARBA" id="ARBA00023125"/>
    </source>
</evidence>
<dbReference type="SMART" id="SM00346">
    <property type="entry name" value="HTH_ICLR"/>
    <property type="match status" value="1"/>
</dbReference>
<dbReference type="PROSITE" id="PS51077">
    <property type="entry name" value="HTH_ICLR"/>
    <property type="match status" value="1"/>
</dbReference>
<feature type="domain" description="IclR-ED" evidence="5">
    <location>
        <begin position="107"/>
        <end position="282"/>
    </location>
</feature>
<dbReference type="InterPro" id="IPR036388">
    <property type="entry name" value="WH-like_DNA-bd_sf"/>
</dbReference>
<protein>
    <submittedName>
        <fullName evidence="6">IclR family transcriptional regulator</fullName>
    </submittedName>
</protein>
<keyword evidence="3" id="KW-0804">Transcription</keyword>
<keyword evidence="1" id="KW-0805">Transcription regulation</keyword>
<keyword evidence="2" id="KW-0238">DNA-binding</keyword>
<dbReference type="AlphaFoldDB" id="A0A3D9ZTT8"/>
<dbReference type="InterPro" id="IPR005471">
    <property type="entry name" value="Tscrpt_reg_IclR_N"/>
</dbReference>
<evidence type="ECO:0000313" key="7">
    <source>
        <dbReference type="Proteomes" id="UP000256913"/>
    </source>
</evidence>
<dbReference type="EMBL" id="QUMQ01000001">
    <property type="protein sequence ID" value="REG00809.1"/>
    <property type="molecule type" value="Genomic_DNA"/>
</dbReference>
<evidence type="ECO:0000313" key="6">
    <source>
        <dbReference type="EMBL" id="REG00809.1"/>
    </source>
</evidence>
<dbReference type="InterPro" id="IPR029016">
    <property type="entry name" value="GAF-like_dom_sf"/>
</dbReference>
<organism evidence="6 7">
    <name type="scientific">Asanoa ferruginea</name>
    <dbReference type="NCBI Taxonomy" id="53367"/>
    <lineage>
        <taxon>Bacteria</taxon>
        <taxon>Bacillati</taxon>
        <taxon>Actinomycetota</taxon>
        <taxon>Actinomycetes</taxon>
        <taxon>Micromonosporales</taxon>
        <taxon>Micromonosporaceae</taxon>
        <taxon>Asanoa</taxon>
    </lineage>
</organism>
<proteinExistence type="predicted"/>
<evidence type="ECO:0000259" key="5">
    <source>
        <dbReference type="PROSITE" id="PS51078"/>
    </source>
</evidence>
<comment type="caution">
    <text evidence="6">The sequence shown here is derived from an EMBL/GenBank/DDBJ whole genome shotgun (WGS) entry which is preliminary data.</text>
</comment>
<dbReference type="Gene3D" id="3.30.450.40">
    <property type="match status" value="1"/>
</dbReference>
<name>A0A3D9ZTT8_9ACTN</name>
<reference evidence="6 7" key="1">
    <citation type="submission" date="2018-08" db="EMBL/GenBank/DDBJ databases">
        <title>Sequencing the genomes of 1000 actinobacteria strains.</title>
        <authorList>
            <person name="Klenk H.-P."/>
        </authorList>
    </citation>
    <scope>NUCLEOTIDE SEQUENCE [LARGE SCALE GENOMIC DNA]</scope>
    <source>
        <strain evidence="6 7">DSM 44099</strain>
    </source>
</reference>
<dbReference type="GO" id="GO:0045892">
    <property type="term" value="P:negative regulation of DNA-templated transcription"/>
    <property type="evidence" value="ECO:0007669"/>
    <property type="project" value="TreeGrafter"/>
</dbReference>
<dbReference type="GO" id="GO:0003677">
    <property type="term" value="F:DNA binding"/>
    <property type="evidence" value="ECO:0007669"/>
    <property type="project" value="UniProtKB-KW"/>
</dbReference>
<dbReference type="InterPro" id="IPR036390">
    <property type="entry name" value="WH_DNA-bd_sf"/>
</dbReference>
<gene>
    <name evidence="6" type="ORF">DFJ67_6866</name>
</gene>
<dbReference type="InterPro" id="IPR014757">
    <property type="entry name" value="Tscrpt_reg_IclR_C"/>
</dbReference>
<dbReference type="InterPro" id="IPR050707">
    <property type="entry name" value="HTH_MetabolicPath_Reg"/>
</dbReference>
<sequence>MSPGPRVSQTAPRLIFHPAEKSTVAATWLSGYSSAMRENDTAESVVRRALRLLAVLAEHGETRLGQLAAESGIPTSTAHRLLAALEASGHVVRPAGPGRRAYLPGPALFELAGARDRAEGELVRRAEPYLASLATELGETVHVAVLHNGRTRFLAGHESPRSLRAGLRLGLEHPATLSSPGRAILAHLSPDNLVSCLGPEVAGDPALAPVLEETRQRGYAVNIAGVEPDITAIGAAVVDIYGRVRGALAVAGPTTRLPESTLPWIGGILTKAANALGAELDT</sequence>
<dbReference type="GO" id="GO:0003700">
    <property type="term" value="F:DNA-binding transcription factor activity"/>
    <property type="evidence" value="ECO:0007669"/>
    <property type="project" value="TreeGrafter"/>
</dbReference>
<dbReference type="PANTHER" id="PTHR30136:SF24">
    <property type="entry name" value="HTH-TYPE TRANSCRIPTIONAL REPRESSOR ALLR"/>
    <property type="match status" value="1"/>
</dbReference>
<dbReference type="SUPFAM" id="SSF55781">
    <property type="entry name" value="GAF domain-like"/>
    <property type="match status" value="1"/>
</dbReference>